<name>A0A2P2DXE5_9LEPT</name>
<keyword evidence="2" id="KW-1185">Reference proteome</keyword>
<accession>A0A2P2DXE5</accession>
<evidence type="ECO:0000313" key="2">
    <source>
        <dbReference type="Proteomes" id="UP000245133"/>
    </source>
</evidence>
<dbReference type="Proteomes" id="UP000245133">
    <property type="component" value="Unassembled WGS sequence"/>
</dbReference>
<dbReference type="AlphaFoldDB" id="A0A2P2DXE5"/>
<organism evidence="1 2">
    <name type="scientific">Leptospira ryugenii</name>
    <dbReference type="NCBI Taxonomy" id="1917863"/>
    <lineage>
        <taxon>Bacteria</taxon>
        <taxon>Pseudomonadati</taxon>
        <taxon>Spirochaetota</taxon>
        <taxon>Spirochaetia</taxon>
        <taxon>Leptospirales</taxon>
        <taxon>Leptospiraceae</taxon>
        <taxon>Leptospira</taxon>
    </lineage>
</organism>
<comment type="caution">
    <text evidence="1">The sequence shown here is derived from an EMBL/GenBank/DDBJ whole genome shotgun (WGS) entry which is preliminary data.</text>
</comment>
<dbReference type="RefSeq" id="WP_108973942.1">
    <property type="nucleotide sequence ID" value="NZ_BFBB01000002.1"/>
</dbReference>
<evidence type="ECO:0000313" key="1">
    <source>
        <dbReference type="EMBL" id="GBF49304.1"/>
    </source>
</evidence>
<proteinExistence type="predicted"/>
<protein>
    <submittedName>
        <fullName evidence="1">Uncharacterized protein</fullName>
    </submittedName>
</protein>
<reference evidence="1 2" key="1">
    <citation type="submission" date="2018-02" db="EMBL/GenBank/DDBJ databases">
        <title>Novel Leptospira species isolated from soil and water in Japan.</title>
        <authorList>
            <person name="Nakao R."/>
            <person name="Masuzawa T."/>
        </authorList>
    </citation>
    <scope>NUCLEOTIDE SEQUENCE [LARGE SCALE GENOMIC DNA]</scope>
    <source>
        <strain evidence="1 2">YH101</strain>
    </source>
</reference>
<dbReference type="EMBL" id="BFBB01000002">
    <property type="protein sequence ID" value="GBF49304.1"/>
    <property type="molecule type" value="Genomic_DNA"/>
</dbReference>
<sequence>MVDSRFLLDGFLDLVEGLIWGMVRSRSRIRRSLYLINHVHPAQNVRKQKGMLASIYHPFG</sequence>
<gene>
    <name evidence="1" type="ORF">LPTSP4_08150</name>
</gene>